<evidence type="ECO:0000256" key="2">
    <source>
        <dbReference type="ARBA" id="ARBA00022448"/>
    </source>
</evidence>
<evidence type="ECO:0000259" key="8">
    <source>
        <dbReference type="Pfam" id="PF06241"/>
    </source>
</evidence>
<keyword evidence="4 7" id="KW-1133">Transmembrane helix</keyword>
<evidence type="ECO:0000256" key="7">
    <source>
        <dbReference type="SAM" id="Phobius"/>
    </source>
</evidence>
<comment type="subcellular location">
    <subcellularLocation>
        <location evidence="1">Endomembrane system</location>
        <topology evidence="1">Multi-pass membrane protein</topology>
    </subcellularLocation>
</comment>
<evidence type="ECO:0000313" key="10">
    <source>
        <dbReference type="Proteomes" id="UP001589654"/>
    </source>
</evidence>
<evidence type="ECO:0000256" key="1">
    <source>
        <dbReference type="ARBA" id="ARBA00004127"/>
    </source>
</evidence>
<keyword evidence="2" id="KW-0813">Transport</keyword>
<feature type="transmembrane region" description="Helical" evidence="7">
    <location>
        <begin position="28"/>
        <end position="47"/>
    </location>
</feature>
<proteinExistence type="predicted"/>
<dbReference type="PANTHER" id="PTHR31563:SF10">
    <property type="entry name" value="ION CHANNEL POLLUX-RELATED"/>
    <property type="match status" value="1"/>
</dbReference>
<dbReference type="Gene3D" id="3.40.50.720">
    <property type="entry name" value="NAD(P)-binding Rossmann-like Domain"/>
    <property type="match status" value="2"/>
</dbReference>
<evidence type="ECO:0000313" key="9">
    <source>
        <dbReference type="EMBL" id="MFB9211903.1"/>
    </source>
</evidence>
<feature type="domain" description="CASTOR/POLLUX/SYM8 ion channel conserved" evidence="8">
    <location>
        <begin position="286"/>
        <end position="384"/>
    </location>
</feature>
<keyword evidence="10" id="KW-1185">Reference proteome</keyword>
<dbReference type="InterPro" id="IPR044849">
    <property type="entry name" value="CASTOR/POLLUX/SYM8-like"/>
</dbReference>
<evidence type="ECO:0000256" key="3">
    <source>
        <dbReference type="ARBA" id="ARBA00022692"/>
    </source>
</evidence>
<sequence length="657" mass="74690">MRRKKLRILESFNFFLERQFIRGAHVQLFFVALLIGLLSVIGGALVLPSGEPTDSLGEAIWWAFLRLSDPGYLGDDEGTWRRLISTLITVAGYVVFLGSLVAIITTWLNRKIRILEQGLTPVTATNHIVILGWTNRTIHIAAELFQSTGRLKKFLQRHGVRKLKLIILSDDVTPDRLQELKDHPLIGERANEVILRSGDPIDREHLRRVDSLNASAIIIPSQTYTQSELITPDVETIKTLLSLNAEANGNFNHDLPYVVAEIQDENKLKAAYRAYSGPLEVISSDNIISRLIAQNVRHYGLSEVYNELLSNNFNNNLYARDFPEIIGKEMGFIKSHYDAAIVLGVVRKTNQKFEPFLNPPDDFEVKGEDRLILLARKMEDTEFEIEAPETFQESDVSIEYKGSLPIEEDSGIKQLLILGWNHQIPALIKELGSYEDEAYHVTIVSLRPPEERQKEIDLHGVQRGRLACEHLQVDYIRESELRGIHPEKFDNIILVSSGRLTDEEEADARTIVGYTLLEEILEGREKKPHILLELSDPSNEILIKNFKSEVLIGPLILSNLLASIAMRRELHSVHKELFTVGGAEIIFRTPQEYGLEAANILFSDLEKRAAEYHETALGIYEGFHYEKNKVHLKLNPDREEKLAIHSEVRLVVLTTVY</sequence>
<dbReference type="Proteomes" id="UP001589654">
    <property type="component" value="Unassembled WGS sequence"/>
</dbReference>
<keyword evidence="5" id="KW-0406">Ion transport</keyword>
<keyword evidence="6 7" id="KW-0472">Membrane</keyword>
<evidence type="ECO:0000256" key="6">
    <source>
        <dbReference type="ARBA" id="ARBA00023136"/>
    </source>
</evidence>
<evidence type="ECO:0000256" key="5">
    <source>
        <dbReference type="ARBA" id="ARBA00023065"/>
    </source>
</evidence>
<dbReference type="PANTHER" id="PTHR31563">
    <property type="entry name" value="ION CHANNEL POLLUX-RELATED"/>
    <property type="match status" value="1"/>
</dbReference>
<reference evidence="9 10" key="1">
    <citation type="submission" date="2024-09" db="EMBL/GenBank/DDBJ databases">
        <authorList>
            <person name="Sun Q."/>
            <person name="Mori K."/>
        </authorList>
    </citation>
    <scope>NUCLEOTIDE SEQUENCE [LARGE SCALE GENOMIC DNA]</scope>
    <source>
        <strain evidence="9 10">CECT 7682</strain>
    </source>
</reference>
<dbReference type="RefSeq" id="WP_290247962.1">
    <property type="nucleotide sequence ID" value="NZ_JAUFQT010000001.1"/>
</dbReference>
<keyword evidence="3 7" id="KW-0812">Transmembrane</keyword>
<protein>
    <recommendedName>
        <fullName evidence="8">CASTOR/POLLUX/SYM8 ion channel conserved domain-containing protein</fullName>
    </recommendedName>
</protein>
<name>A0ABV5J4Z1_9BACT</name>
<dbReference type="Pfam" id="PF06241">
    <property type="entry name" value="Castor_Poll_mid"/>
    <property type="match status" value="1"/>
</dbReference>
<evidence type="ECO:0000256" key="4">
    <source>
        <dbReference type="ARBA" id="ARBA00022989"/>
    </source>
</evidence>
<organism evidence="9 10">
    <name type="scientific">Echinicola jeungdonensis</name>
    <dbReference type="NCBI Taxonomy" id="709343"/>
    <lineage>
        <taxon>Bacteria</taxon>
        <taxon>Pseudomonadati</taxon>
        <taxon>Bacteroidota</taxon>
        <taxon>Cytophagia</taxon>
        <taxon>Cytophagales</taxon>
        <taxon>Cyclobacteriaceae</taxon>
        <taxon>Echinicola</taxon>
    </lineage>
</organism>
<dbReference type="EMBL" id="JBHMEW010000055">
    <property type="protein sequence ID" value="MFB9211903.1"/>
    <property type="molecule type" value="Genomic_DNA"/>
</dbReference>
<gene>
    <name evidence="9" type="ORF">ACFFUR_08800</name>
</gene>
<dbReference type="InterPro" id="IPR010420">
    <property type="entry name" value="CASTOR/POLLUX/SYM8_dom"/>
</dbReference>
<accession>A0ABV5J4Z1</accession>
<comment type="caution">
    <text evidence="9">The sequence shown here is derived from an EMBL/GenBank/DDBJ whole genome shotgun (WGS) entry which is preliminary data.</text>
</comment>
<feature type="transmembrane region" description="Helical" evidence="7">
    <location>
        <begin position="83"/>
        <end position="108"/>
    </location>
</feature>